<feature type="transmembrane region" description="Helical" evidence="5">
    <location>
        <begin position="27"/>
        <end position="46"/>
    </location>
</feature>
<dbReference type="GO" id="GO:0005886">
    <property type="term" value="C:plasma membrane"/>
    <property type="evidence" value="ECO:0007669"/>
    <property type="project" value="InterPro"/>
</dbReference>
<dbReference type="OrthoDB" id="7784409at2"/>
<evidence type="ECO:0000256" key="3">
    <source>
        <dbReference type="ARBA" id="ARBA00022989"/>
    </source>
</evidence>
<keyword evidence="4 5" id="KW-0472">Membrane</keyword>
<dbReference type="GO" id="GO:0009306">
    <property type="term" value="P:protein secretion"/>
    <property type="evidence" value="ECO:0007669"/>
    <property type="project" value="InterPro"/>
</dbReference>
<comment type="caution">
    <text evidence="7">The sequence shown here is derived from an EMBL/GenBank/DDBJ whole genome shotgun (WGS) entry which is preliminary data.</text>
</comment>
<evidence type="ECO:0000313" key="7">
    <source>
        <dbReference type="EMBL" id="MXO89516.1"/>
    </source>
</evidence>
<proteinExistence type="predicted"/>
<dbReference type="EMBL" id="WTYX01000001">
    <property type="protein sequence ID" value="MXO89516.1"/>
    <property type="molecule type" value="Genomic_DNA"/>
</dbReference>
<accession>A0A844ZR74</accession>
<dbReference type="Pfam" id="PF04357">
    <property type="entry name" value="TamB"/>
    <property type="match status" value="1"/>
</dbReference>
<reference evidence="7 8" key="1">
    <citation type="submission" date="2019-12" db="EMBL/GenBank/DDBJ databases">
        <title>Genomic-based taxomic classification of the family Erythrobacteraceae.</title>
        <authorList>
            <person name="Xu L."/>
        </authorList>
    </citation>
    <scope>NUCLEOTIDE SEQUENCE [LARGE SCALE GENOMIC DNA]</scope>
    <source>
        <strain evidence="7 8">KCTC 52763</strain>
    </source>
</reference>
<evidence type="ECO:0000256" key="4">
    <source>
        <dbReference type="ARBA" id="ARBA00023136"/>
    </source>
</evidence>
<keyword evidence="8" id="KW-1185">Reference proteome</keyword>
<gene>
    <name evidence="7" type="ORF">GRI41_01645</name>
</gene>
<sequence length="1396" mass="146186">MSERDAAAAIDEPSVEPTRKRRRLLKVLAGSVVGLFVLLALAVAFINSPFGKRWIADEIAKVAPASGLRFEVGRIEGDIFGAATLHDVTVSDPKGEFLTIPEVELDWRPLSWLTSGLDVRTLVARRGNLLRTPELLPGDPDAPILPDFDIRVDHLEIDSLTVARGIVGDSSPVIDLVAKADIRDGLVFLETEGDLGEQDKLYALIHAEPDGDRFDLKLDYDAPQGGVLAGLIGAESGYSAKIVGDGTWSAWDGAFLAKRDEERVAAFKISNQQGRYKILGQAYPGGLFAGLTADALGDTVSLSVTGTLEESVAAGSLAFRTASLRGKGAGSIDLANNSVADFELSSQLTKPALFGQNIRLDGAELTATVDGAFRDLTIDHLLTLDAFQTGETRISNVTQRGEATYDGTRWTLPLNATLARIETGNVLADPRLVDGTVSGTLVYSGSRLLSDDLAIDFPDANARLALAGDTSRGAYALLGPISLRGLPLENIGAVSGSAKIDFRIGNNYPWTLKADFDGRIPQVTNATLANLAGPNIKLSGGVSLGSVAPLDFRNVQLSAQKLSLSLNGKVRGSTTSVAGRGRHVDYGAFTVEAAMADAGPTAVLVFASPLPAAGLKDVRVAIAPTKDGFAIDTEGQSMLGAFNGQLGLISPANGPTEIAIQELNIWKTSVAGSLTLGDGGVDGGLILSGGGLDGRIGLASRGGGQGFSFDITARNASFAGATPISIAKADLEGRGYLKDGNSNVEASMTAQGLSYGTLFIGRVAAKAELENGTGTAIASLAGRRGSQFNMQLNAGFTPDRIAIAGRGDFAGKRVTMPRRAVLTRQGDGGWQLAPTQVSYGDGAMVASGEFGGGSVAMDLALDDMPLSLVDLAVADIGLGGTVSGKVDFRSSGSGAPTGNARVVVDDLTRSGLVLSSKPIDLALVSRLTADRLDLRAVVKEDGTRRGRVQGRITGLGRSGDLTSRLRRGSLFAELRYNGPAAAIWRLAAIEAFDLTGPMGVAANVTGTLANPQVRGSLTSDNLRVQSALSGTDVQNVSVRGSFAGSRLRLTRFAGTTANGGTVSGSGTVNLENLGERGPALDIRVAAKNARLLNANGIDATVTGPLRLISNGIGGTIAGRVQINRAAWSLGTAADDASLPRIRTREINIPADIAPRRAGYRPWRYMINAKADSRVDVDGMGLDSEWRADIQLRGTTDDPRIGGNARVVRGYYSFAGTRFELTRGRIDFDANVPIDPRLDIIAETDRDGLNVEVAVQGNALQPEITFSSTPPLPEEEILSRLLFGGSITQLSATDALQLGTALASLRGGAGLDPINALRTAIGLDRLRIVSADPALGRQTGVALGKNIGRRFYVEIVTDGRGYSATEAEFRITGWLSLLGSVSTIGRESASLEISRDY</sequence>
<evidence type="ECO:0000256" key="5">
    <source>
        <dbReference type="SAM" id="Phobius"/>
    </source>
</evidence>
<dbReference type="RefSeq" id="WP_160602908.1">
    <property type="nucleotide sequence ID" value="NZ_WTYX01000001.1"/>
</dbReference>
<feature type="domain" description="Translocation and assembly module TamB C-terminal" evidence="6">
    <location>
        <begin position="1052"/>
        <end position="1396"/>
    </location>
</feature>
<keyword evidence="3 5" id="KW-1133">Transmembrane helix</keyword>
<dbReference type="PANTHER" id="PTHR36985">
    <property type="entry name" value="TRANSLOCATION AND ASSEMBLY MODULE SUBUNIT TAMB"/>
    <property type="match status" value="1"/>
</dbReference>
<evidence type="ECO:0000256" key="2">
    <source>
        <dbReference type="ARBA" id="ARBA00022692"/>
    </source>
</evidence>
<organism evidence="7 8">
    <name type="scientific">Pontixanthobacter aquaemixtae</name>
    <dbReference type="NCBI Taxonomy" id="1958940"/>
    <lineage>
        <taxon>Bacteria</taxon>
        <taxon>Pseudomonadati</taxon>
        <taxon>Pseudomonadota</taxon>
        <taxon>Alphaproteobacteria</taxon>
        <taxon>Sphingomonadales</taxon>
        <taxon>Erythrobacteraceae</taxon>
        <taxon>Pontixanthobacter</taxon>
    </lineage>
</organism>
<evidence type="ECO:0000259" key="6">
    <source>
        <dbReference type="Pfam" id="PF04357"/>
    </source>
</evidence>
<dbReference type="InterPro" id="IPR007452">
    <property type="entry name" value="TamB_C"/>
</dbReference>
<name>A0A844ZR74_9SPHN</name>
<comment type="subcellular location">
    <subcellularLocation>
        <location evidence="1">Membrane</location>
        <topology evidence="1">Single-pass membrane protein</topology>
    </subcellularLocation>
</comment>
<dbReference type="Proteomes" id="UP000442714">
    <property type="component" value="Unassembled WGS sequence"/>
</dbReference>
<evidence type="ECO:0000256" key="1">
    <source>
        <dbReference type="ARBA" id="ARBA00004167"/>
    </source>
</evidence>
<evidence type="ECO:0000313" key="8">
    <source>
        <dbReference type="Proteomes" id="UP000442714"/>
    </source>
</evidence>
<protein>
    <submittedName>
        <fullName evidence="7">DUF490 domain-containing protein</fullName>
    </submittedName>
</protein>
<keyword evidence="2 5" id="KW-0812">Transmembrane</keyword>
<dbReference type="PANTHER" id="PTHR36985:SF1">
    <property type="entry name" value="TRANSLOCATION AND ASSEMBLY MODULE SUBUNIT TAMB"/>
    <property type="match status" value="1"/>
</dbReference>